<evidence type="ECO:0000313" key="12">
    <source>
        <dbReference type="EMBL" id="CAH0386882.1"/>
    </source>
</evidence>
<organism evidence="12 13">
    <name type="scientific">Bemisia tabaci</name>
    <name type="common">Sweetpotato whitefly</name>
    <name type="synonym">Aleurodes tabaci</name>
    <dbReference type="NCBI Taxonomy" id="7038"/>
    <lineage>
        <taxon>Eukaryota</taxon>
        <taxon>Metazoa</taxon>
        <taxon>Ecdysozoa</taxon>
        <taxon>Arthropoda</taxon>
        <taxon>Hexapoda</taxon>
        <taxon>Insecta</taxon>
        <taxon>Pterygota</taxon>
        <taxon>Neoptera</taxon>
        <taxon>Paraneoptera</taxon>
        <taxon>Hemiptera</taxon>
        <taxon>Sternorrhyncha</taxon>
        <taxon>Aleyrodoidea</taxon>
        <taxon>Aleyrodidae</taxon>
        <taxon>Aleyrodinae</taxon>
        <taxon>Bemisia</taxon>
    </lineage>
</organism>
<evidence type="ECO:0000256" key="3">
    <source>
        <dbReference type="ARBA" id="ARBA00022763"/>
    </source>
</evidence>
<evidence type="ECO:0000256" key="4">
    <source>
        <dbReference type="ARBA" id="ARBA00022801"/>
    </source>
</evidence>
<evidence type="ECO:0000256" key="9">
    <source>
        <dbReference type="ARBA" id="ARBA00048988"/>
    </source>
</evidence>
<dbReference type="AlphaFoldDB" id="A0A9P0F334"/>
<dbReference type="Pfam" id="PF00270">
    <property type="entry name" value="DEAD"/>
    <property type="match status" value="1"/>
</dbReference>
<evidence type="ECO:0000256" key="8">
    <source>
        <dbReference type="ARBA" id="ARBA00023242"/>
    </source>
</evidence>
<dbReference type="PROSITE" id="PS51192">
    <property type="entry name" value="HELICASE_ATP_BIND_1"/>
    <property type="match status" value="1"/>
</dbReference>
<dbReference type="InterPro" id="IPR001650">
    <property type="entry name" value="Helicase_C-like"/>
</dbReference>
<dbReference type="InterPro" id="IPR011545">
    <property type="entry name" value="DEAD/DEAH_box_helicase_dom"/>
</dbReference>
<dbReference type="Pfam" id="PF20470">
    <property type="entry name" value="HTH_61"/>
    <property type="match status" value="1"/>
</dbReference>
<dbReference type="Pfam" id="PF21099">
    <property type="entry name" value="POLQ_helical"/>
    <property type="match status" value="1"/>
</dbReference>
<comment type="catalytic activity">
    <reaction evidence="9">
        <text>ATP + H2O = ADP + phosphate + H(+)</text>
        <dbReference type="Rhea" id="RHEA:13065"/>
        <dbReference type="ChEBI" id="CHEBI:15377"/>
        <dbReference type="ChEBI" id="CHEBI:15378"/>
        <dbReference type="ChEBI" id="CHEBI:30616"/>
        <dbReference type="ChEBI" id="CHEBI:43474"/>
        <dbReference type="ChEBI" id="CHEBI:456216"/>
        <dbReference type="EC" id="5.6.2.4"/>
    </reaction>
</comment>
<dbReference type="SUPFAM" id="SSF158702">
    <property type="entry name" value="Sec63 N-terminal domain-like"/>
    <property type="match status" value="1"/>
</dbReference>
<dbReference type="Gene3D" id="3.40.50.300">
    <property type="entry name" value="P-loop containing nucleotide triphosphate hydrolases"/>
    <property type="match status" value="2"/>
</dbReference>
<evidence type="ECO:0000259" key="11">
    <source>
        <dbReference type="PROSITE" id="PS51194"/>
    </source>
</evidence>
<keyword evidence="4" id="KW-0378">Hydrolase</keyword>
<dbReference type="SMART" id="SM00487">
    <property type="entry name" value="DEXDc"/>
    <property type="match status" value="1"/>
</dbReference>
<reference evidence="12" key="1">
    <citation type="submission" date="2021-12" db="EMBL/GenBank/DDBJ databases">
        <authorList>
            <person name="King R."/>
        </authorList>
    </citation>
    <scope>NUCLEOTIDE SEQUENCE</scope>
</reference>
<keyword evidence="3" id="KW-0227">DNA damage</keyword>
<dbReference type="CDD" id="cd18795">
    <property type="entry name" value="SF2_C_Ski2"/>
    <property type="match status" value="1"/>
</dbReference>
<dbReference type="GO" id="GO:0003676">
    <property type="term" value="F:nucleic acid binding"/>
    <property type="evidence" value="ECO:0007669"/>
    <property type="project" value="InterPro"/>
</dbReference>
<dbReference type="InterPro" id="IPR046931">
    <property type="entry name" value="HTH_61"/>
</dbReference>
<feature type="domain" description="Helicase ATP-binding" evidence="10">
    <location>
        <begin position="64"/>
        <end position="236"/>
    </location>
</feature>
<dbReference type="SMART" id="SM00490">
    <property type="entry name" value="HELICc"/>
    <property type="match status" value="1"/>
</dbReference>
<comment type="subcellular location">
    <subcellularLocation>
        <location evidence="1">Nucleus</location>
    </subcellularLocation>
</comment>
<evidence type="ECO:0000256" key="7">
    <source>
        <dbReference type="ARBA" id="ARBA00023204"/>
    </source>
</evidence>
<dbReference type="PANTHER" id="PTHR47961">
    <property type="entry name" value="DNA POLYMERASE THETA, PUTATIVE (AFU_ORTHOLOGUE AFUA_1G05260)-RELATED"/>
    <property type="match status" value="1"/>
</dbReference>
<protein>
    <recommendedName>
        <fullName evidence="14">Helicase POLQ-like</fullName>
    </recommendedName>
</protein>
<dbReference type="Proteomes" id="UP001152759">
    <property type="component" value="Chromosome 3"/>
</dbReference>
<accession>A0A9P0F334</accession>
<dbReference type="SUPFAM" id="SSF52540">
    <property type="entry name" value="P-loop containing nucleoside triphosphate hydrolases"/>
    <property type="match status" value="2"/>
</dbReference>
<keyword evidence="2" id="KW-0547">Nucleotide-binding</keyword>
<keyword evidence="7" id="KW-0234">DNA repair</keyword>
<dbReference type="PANTHER" id="PTHR47961:SF12">
    <property type="entry name" value="HELICASE POLQ-LIKE"/>
    <property type="match status" value="1"/>
</dbReference>
<evidence type="ECO:0000256" key="5">
    <source>
        <dbReference type="ARBA" id="ARBA00022806"/>
    </source>
</evidence>
<evidence type="ECO:0000259" key="10">
    <source>
        <dbReference type="PROSITE" id="PS51192"/>
    </source>
</evidence>
<dbReference type="Gene3D" id="1.10.3380.20">
    <property type="match status" value="1"/>
</dbReference>
<keyword evidence="5" id="KW-0347">Helicase</keyword>
<gene>
    <name evidence="12" type="ORF">BEMITA_LOCUS5948</name>
</gene>
<dbReference type="GO" id="GO:0005524">
    <property type="term" value="F:ATP binding"/>
    <property type="evidence" value="ECO:0007669"/>
    <property type="project" value="UniProtKB-KW"/>
</dbReference>
<proteinExistence type="predicted"/>
<dbReference type="GO" id="GO:0006302">
    <property type="term" value="P:double-strand break repair"/>
    <property type="evidence" value="ECO:0007669"/>
    <property type="project" value="UniProtKB-ARBA"/>
</dbReference>
<dbReference type="InterPro" id="IPR048960">
    <property type="entry name" value="POLQ-like_helical"/>
</dbReference>
<dbReference type="EMBL" id="OU963864">
    <property type="protein sequence ID" value="CAH0386882.1"/>
    <property type="molecule type" value="Genomic_DNA"/>
</dbReference>
<dbReference type="Pfam" id="PF00271">
    <property type="entry name" value="Helicase_C"/>
    <property type="match status" value="1"/>
</dbReference>
<evidence type="ECO:0008006" key="14">
    <source>
        <dbReference type="Google" id="ProtNLM"/>
    </source>
</evidence>
<dbReference type="InterPro" id="IPR050474">
    <property type="entry name" value="Hel308_SKI2-like"/>
</dbReference>
<evidence type="ECO:0000256" key="2">
    <source>
        <dbReference type="ARBA" id="ARBA00022741"/>
    </source>
</evidence>
<sequence>MVSKNITEQLKANNGEKCAVRQEKSNVLRISEEFFGLPYKVKLLISKYKGIPDLYAWQKECLNLEAIKKRKNLIYALPTSGGKTLVAEILMFREMLIHEKNVIFILPYVSIVQEKVRALSPFGVELNFVVEEYAGGKGVFPPVKRRRKRIIYVATIEKASGLVNNLYETGRLEEEIGLIVIDELHLIGEPRGAILEATLTKIMYANLQIHIVGMSATIGNLLQLATFLNAEVFTHNFRPVELTEYVKCESQVYSITSDLEGKKLTPLRQVKLQPNDPDFVAGLVREVIPDYSCLVFCASKKNCENVALLICRTLNESFQEPKKDIRHALLRALAEEGNGDICKILKQTIPFGVAYHHSGLTIAERKLLEEAFCSNTICCICCTSTLAAGVNLPAKRVIIRSPYVGNKFITLSQYKQMIGRAGRAGFNEDGESFLLCQKNDALKIMTLLNSQINSCDSQLKETNAFPSLILSAVGLGLVSSPDDIKLFFNNTLFHAQNDLDADFDGFLEKSIKDLLDVGALQTKKHGDMSVYQLSDLGRGAVKANITIDDAKVLYADLKIALKCVSLSNYLHRLYLITPYSMACQIPINKDIYFNVYMALDTEELNVAKIIGIDDGCIMKFMSGRKSTDNVSHIMHRFYLTLILHKLWMNRNVWEVGSLFNIPRGLVHSLLTSAASFNSSVIRFCEELTQFSSIAVLLKEMSERLVHCCSAELLPLMELPSVKLGRAKQLLRAGYKNLQLIARSDVNSMVRAIDHLPKRVACQIIAAAKLLLLAKAELLQEEAEQVLEGLEGMKLY</sequence>
<dbReference type="InterPro" id="IPR027417">
    <property type="entry name" value="P-loop_NTPase"/>
</dbReference>
<name>A0A9P0F334_BEMTA</name>
<dbReference type="FunFam" id="3.40.50.300:FF:000813">
    <property type="entry name" value="helicase POLQ-like isoform X1"/>
    <property type="match status" value="1"/>
</dbReference>
<dbReference type="GO" id="GO:0016787">
    <property type="term" value="F:hydrolase activity"/>
    <property type="evidence" value="ECO:0007669"/>
    <property type="project" value="UniProtKB-KW"/>
</dbReference>
<evidence type="ECO:0000313" key="13">
    <source>
        <dbReference type="Proteomes" id="UP001152759"/>
    </source>
</evidence>
<dbReference type="CDD" id="cd18026">
    <property type="entry name" value="DEXHc_POLQ-like"/>
    <property type="match status" value="1"/>
</dbReference>
<dbReference type="KEGG" id="btab:109043847"/>
<keyword evidence="6" id="KW-0067">ATP-binding</keyword>
<evidence type="ECO:0000256" key="1">
    <source>
        <dbReference type="ARBA" id="ARBA00004123"/>
    </source>
</evidence>
<dbReference type="InterPro" id="IPR014001">
    <property type="entry name" value="Helicase_ATP-bd"/>
</dbReference>
<keyword evidence="8" id="KW-0539">Nucleus</keyword>
<dbReference type="GO" id="GO:0043138">
    <property type="term" value="F:3'-5' DNA helicase activity"/>
    <property type="evidence" value="ECO:0007669"/>
    <property type="project" value="UniProtKB-EC"/>
</dbReference>
<feature type="domain" description="Helicase C-terminal" evidence="11">
    <location>
        <begin position="283"/>
        <end position="463"/>
    </location>
</feature>
<keyword evidence="13" id="KW-1185">Reference proteome</keyword>
<evidence type="ECO:0000256" key="6">
    <source>
        <dbReference type="ARBA" id="ARBA00022840"/>
    </source>
</evidence>
<dbReference type="PROSITE" id="PS51194">
    <property type="entry name" value="HELICASE_CTER"/>
    <property type="match status" value="1"/>
</dbReference>
<dbReference type="GO" id="GO:0005634">
    <property type="term" value="C:nucleus"/>
    <property type="evidence" value="ECO:0007669"/>
    <property type="project" value="UniProtKB-SubCell"/>
</dbReference>